<reference evidence="1 2" key="1">
    <citation type="submission" date="2017-03" db="EMBL/GenBank/DDBJ databases">
        <authorList>
            <person name="Afonso C.L."/>
            <person name="Miller P.J."/>
            <person name="Scott M.A."/>
            <person name="Spackman E."/>
            <person name="Goraichik I."/>
            <person name="Dimitrov K.M."/>
            <person name="Suarez D.L."/>
            <person name="Swayne D.E."/>
        </authorList>
    </citation>
    <scope>NUCLEOTIDE SEQUENCE [LARGE SCALE GENOMIC DNA]</scope>
    <source>
        <strain evidence="1 2">DNF00076</strain>
    </source>
</reference>
<comment type="caution">
    <text evidence="1">The sequence shown here is derived from an EMBL/GenBank/DDBJ whole genome shotgun (WGS) entry which is preliminary data.</text>
</comment>
<dbReference type="EMBL" id="NBAX01000013">
    <property type="protein sequence ID" value="PNP92075.1"/>
    <property type="molecule type" value="Genomic_DNA"/>
</dbReference>
<dbReference type="Proteomes" id="UP000236634">
    <property type="component" value="Unassembled WGS sequence"/>
</dbReference>
<gene>
    <name evidence="1" type="ORF">BFS16_11840</name>
</gene>
<dbReference type="GO" id="GO:0005524">
    <property type="term" value="F:ATP binding"/>
    <property type="evidence" value="ECO:0007669"/>
    <property type="project" value="UniProtKB-KW"/>
</dbReference>
<evidence type="ECO:0000313" key="2">
    <source>
        <dbReference type="Proteomes" id="UP000236634"/>
    </source>
</evidence>
<organism evidence="1 2">
    <name type="scientific">Hoylesella timonensis</name>
    <dbReference type="NCBI Taxonomy" id="386414"/>
    <lineage>
        <taxon>Bacteria</taxon>
        <taxon>Pseudomonadati</taxon>
        <taxon>Bacteroidota</taxon>
        <taxon>Bacteroidia</taxon>
        <taxon>Bacteroidales</taxon>
        <taxon>Prevotellaceae</taxon>
        <taxon>Hoylesella</taxon>
    </lineage>
</organism>
<proteinExistence type="predicted"/>
<accession>A0A2K0XC26</accession>
<dbReference type="RefSeq" id="WP_103004167.1">
    <property type="nucleotide sequence ID" value="NZ_NBAX01000013.1"/>
</dbReference>
<dbReference type="AlphaFoldDB" id="A0A2K0XC26"/>
<name>A0A2K0XC26_9BACT</name>
<protein>
    <submittedName>
        <fullName evidence="1">Molybdenum ABC transporter ATP-binding protein</fullName>
    </submittedName>
</protein>
<evidence type="ECO:0000313" key="1">
    <source>
        <dbReference type="EMBL" id="PNP92075.1"/>
    </source>
</evidence>
<sequence>MTTTMATKFVEWEVPELDTLQDSKVYRLRNKLNNGGKMNREEKDWLTHNVNFNTYFTTAVPLMGWNFDFSDVLRPYLVCQYGRWSEYQAADKTALRNVIYGRIDNIVELQNGNRQ</sequence>
<keyword evidence="1" id="KW-0547">Nucleotide-binding</keyword>
<keyword evidence="1" id="KW-0067">ATP-binding</keyword>